<protein>
    <recommendedName>
        <fullName evidence="1">Methyltransferase domain-containing protein</fullName>
    </recommendedName>
</protein>
<dbReference type="Proteomes" id="UP001196413">
    <property type="component" value="Unassembled WGS sequence"/>
</dbReference>
<dbReference type="Pfam" id="PF13649">
    <property type="entry name" value="Methyltransf_25"/>
    <property type="match status" value="1"/>
</dbReference>
<dbReference type="GO" id="GO:0008168">
    <property type="term" value="F:methyltransferase activity"/>
    <property type="evidence" value="ECO:0007669"/>
    <property type="project" value="TreeGrafter"/>
</dbReference>
<evidence type="ECO:0000259" key="1">
    <source>
        <dbReference type="Pfam" id="PF13649"/>
    </source>
</evidence>
<sequence>MAKFMRKFFTLALNDIANQYAVPVKSVTGYVLSKYFANKTDLLNRAAVERLNLKEDDNVLELGYGRGNALKYCFDKVVNGNGVVFGIDRSSYMEDCARHRFALEIAETGRIRLDRAPDLRNLPYPSEVFNHILHVDFYYFIHHEVMPFICKELWRVLKPGGTVVCGINFDRLKTLSHWGLLEDSQWDPMRYMICLEPAGFVDVNIEYESDAKGHQYQMISARKPEVNEMCYDPEVTMHDLELQVKKEMLISELMKSGRRLTKEEQAILNEEVLDRQIRN</sequence>
<feature type="domain" description="Methyltransferase" evidence="1">
    <location>
        <begin position="59"/>
        <end position="161"/>
    </location>
</feature>
<proteinExistence type="predicted"/>
<accession>A0AAD5MNF8</accession>
<dbReference type="InterPro" id="IPR041698">
    <property type="entry name" value="Methyltransf_25"/>
</dbReference>
<name>A0AAD5MNF8_PARTN</name>
<reference evidence="2" key="1">
    <citation type="submission" date="2021-06" db="EMBL/GenBank/DDBJ databases">
        <title>Parelaphostrongylus tenuis whole genome reference sequence.</title>
        <authorList>
            <person name="Garwood T.J."/>
            <person name="Larsen P.A."/>
            <person name="Fountain-Jones N.M."/>
            <person name="Garbe J.R."/>
            <person name="Macchietto M.G."/>
            <person name="Kania S.A."/>
            <person name="Gerhold R.W."/>
            <person name="Richards J.E."/>
            <person name="Wolf T.M."/>
        </authorList>
    </citation>
    <scope>NUCLEOTIDE SEQUENCE</scope>
    <source>
        <strain evidence="2">MNPRO001-30</strain>
        <tissue evidence="2">Meninges</tissue>
    </source>
</reference>
<evidence type="ECO:0000313" key="2">
    <source>
        <dbReference type="EMBL" id="KAJ1352566.1"/>
    </source>
</evidence>
<dbReference type="PANTHER" id="PTHR42912:SF83">
    <property type="entry name" value="METHYLTRANSFERASE TYPE 11 DOMAIN-CONTAINING PROTEIN"/>
    <property type="match status" value="1"/>
</dbReference>
<dbReference type="Gene3D" id="3.40.50.150">
    <property type="entry name" value="Vaccinia Virus protein VP39"/>
    <property type="match status" value="1"/>
</dbReference>
<organism evidence="2 3">
    <name type="scientific">Parelaphostrongylus tenuis</name>
    <name type="common">Meningeal worm</name>
    <dbReference type="NCBI Taxonomy" id="148309"/>
    <lineage>
        <taxon>Eukaryota</taxon>
        <taxon>Metazoa</taxon>
        <taxon>Ecdysozoa</taxon>
        <taxon>Nematoda</taxon>
        <taxon>Chromadorea</taxon>
        <taxon>Rhabditida</taxon>
        <taxon>Rhabditina</taxon>
        <taxon>Rhabditomorpha</taxon>
        <taxon>Strongyloidea</taxon>
        <taxon>Metastrongylidae</taxon>
        <taxon>Parelaphostrongylus</taxon>
    </lineage>
</organism>
<gene>
    <name evidence="2" type="ORF">KIN20_008951</name>
</gene>
<dbReference type="EMBL" id="JAHQIW010001453">
    <property type="protein sequence ID" value="KAJ1352566.1"/>
    <property type="molecule type" value="Genomic_DNA"/>
</dbReference>
<dbReference type="SUPFAM" id="SSF53335">
    <property type="entry name" value="S-adenosyl-L-methionine-dependent methyltransferases"/>
    <property type="match status" value="1"/>
</dbReference>
<comment type="caution">
    <text evidence="2">The sequence shown here is derived from an EMBL/GenBank/DDBJ whole genome shotgun (WGS) entry which is preliminary data.</text>
</comment>
<dbReference type="PANTHER" id="PTHR42912">
    <property type="entry name" value="METHYLTRANSFERASE"/>
    <property type="match status" value="1"/>
</dbReference>
<keyword evidence="3" id="KW-1185">Reference proteome</keyword>
<dbReference type="InterPro" id="IPR029063">
    <property type="entry name" value="SAM-dependent_MTases_sf"/>
</dbReference>
<evidence type="ECO:0000313" key="3">
    <source>
        <dbReference type="Proteomes" id="UP001196413"/>
    </source>
</evidence>
<dbReference type="CDD" id="cd02440">
    <property type="entry name" value="AdoMet_MTases"/>
    <property type="match status" value="1"/>
</dbReference>
<dbReference type="AlphaFoldDB" id="A0AAD5MNF8"/>
<dbReference type="InterPro" id="IPR050508">
    <property type="entry name" value="Methyltransf_Superfamily"/>
</dbReference>